<dbReference type="STRING" id="471704.A0A151JQ11"/>
<name>A0A151JQ11_9HYME</name>
<gene>
    <name evidence="1" type="ORF">ALC57_01527</name>
</gene>
<keyword evidence="2" id="KW-1185">Reference proteome</keyword>
<reference evidence="1 2" key="1">
    <citation type="submission" date="2015-09" db="EMBL/GenBank/DDBJ databases">
        <title>Trachymyrmex cornetzi WGS genome.</title>
        <authorList>
            <person name="Nygaard S."/>
            <person name="Hu H."/>
            <person name="Boomsma J."/>
            <person name="Zhang G."/>
        </authorList>
    </citation>
    <scope>NUCLEOTIDE SEQUENCE [LARGE SCALE GENOMIC DNA]</scope>
    <source>
        <strain evidence="1">Tcor2-1</strain>
        <tissue evidence="1">Whole body</tissue>
    </source>
</reference>
<dbReference type="Proteomes" id="UP000078492">
    <property type="component" value="Unassembled WGS sequence"/>
</dbReference>
<evidence type="ECO:0000313" key="2">
    <source>
        <dbReference type="Proteomes" id="UP000078492"/>
    </source>
</evidence>
<evidence type="ECO:0000313" key="1">
    <source>
        <dbReference type="EMBL" id="KYN29047.1"/>
    </source>
</evidence>
<dbReference type="AlphaFoldDB" id="A0A151JQ11"/>
<proteinExistence type="predicted"/>
<sequence>MQVKEDNITEPAYEVVMKKHVSKIIAKDINSMKKIGKGKIAIEMRTATAANSLVGHPELAKLGYTAFIPSHKVFRQGIIRGVPTSVSDAELKSNLRSSAKIIDFKRLNRRMTNNGIVEYTPSTTINIKFAGQILLKYVSLYFDMHNVSPFIPRVKTCFSCFRI</sequence>
<dbReference type="EMBL" id="KQ978719">
    <property type="protein sequence ID" value="KYN29047.1"/>
    <property type="molecule type" value="Genomic_DNA"/>
</dbReference>
<accession>A0A151JQ11</accession>
<organism evidence="1 2">
    <name type="scientific">Trachymyrmex cornetzi</name>
    <dbReference type="NCBI Taxonomy" id="471704"/>
    <lineage>
        <taxon>Eukaryota</taxon>
        <taxon>Metazoa</taxon>
        <taxon>Ecdysozoa</taxon>
        <taxon>Arthropoda</taxon>
        <taxon>Hexapoda</taxon>
        <taxon>Insecta</taxon>
        <taxon>Pterygota</taxon>
        <taxon>Neoptera</taxon>
        <taxon>Endopterygota</taxon>
        <taxon>Hymenoptera</taxon>
        <taxon>Apocrita</taxon>
        <taxon>Aculeata</taxon>
        <taxon>Formicoidea</taxon>
        <taxon>Formicidae</taxon>
        <taxon>Myrmicinae</taxon>
        <taxon>Trachymyrmex</taxon>
    </lineage>
</organism>
<protein>
    <submittedName>
        <fullName evidence="1">Uncharacterized protein</fullName>
    </submittedName>
</protein>